<feature type="transmembrane region" description="Helical" evidence="1">
    <location>
        <begin position="15"/>
        <end position="37"/>
    </location>
</feature>
<evidence type="ECO:0000256" key="1">
    <source>
        <dbReference type="SAM" id="Phobius"/>
    </source>
</evidence>
<comment type="caution">
    <text evidence="2">The sequence shown here is derived from an EMBL/GenBank/DDBJ whole genome shotgun (WGS) entry which is preliminary data.</text>
</comment>
<dbReference type="EMBL" id="JBHSAY010000005">
    <property type="protein sequence ID" value="MFC4130478.1"/>
    <property type="molecule type" value="Genomic_DNA"/>
</dbReference>
<organism evidence="2 3">
    <name type="scientific">Hamadaea flava</name>
    <dbReference type="NCBI Taxonomy" id="1742688"/>
    <lineage>
        <taxon>Bacteria</taxon>
        <taxon>Bacillati</taxon>
        <taxon>Actinomycetota</taxon>
        <taxon>Actinomycetes</taxon>
        <taxon>Micromonosporales</taxon>
        <taxon>Micromonosporaceae</taxon>
        <taxon>Hamadaea</taxon>
    </lineage>
</organism>
<keyword evidence="1" id="KW-0812">Transmembrane</keyword>
<dbReference type="Proteomes" id="UP001595816">
    <property type="component" value="Unassembled WGS sequence"/>
</dbReference>
<proteinExistence type="predicted"/>
<keyword evidence="1" id="KW-0472">Membrane</keyword>
<dbReference type="RefSeq" id="WP_253757819.1">
    <property type="nucleotide sequence ID" value="NZ_JAMZDZ010000001.1"/>
</dbReference>
<keyword evidence="3" id="KW-1185">Reference proteome</keyword>
<sequence>MLEQFGVLPRGPHTIFVLHLTEVAYRSFYAVIGGYVAARLAPSHPLRHATALGIISLIVNIAGALATWQLNLAPAWFTLALVVLALPLAWTGGNLRSTGRPA</sequence>
<reference evidence="3" key="1">
    <citation type="journal article" date="2019" name="Int. J. Syst. Evol. Microbiol.">
        <title>The Global Catalogue of Microorganisms (GCM) 10K type strain sequencing project: providing services to taxonomists for standard genome sequencing and annotation.</title>
        <authorList>
            <consortium name="The Broad Institute Genomics Platform"/>
            <consortium name="The Broad Institute Genome Sequencing Center for Infectious Disease"/>
            <person name="Wu L."/>
            <person name="Ma J."/>
        </authorList>
    </citation>
    <scope>NUCLEOTIDE SEQUENCE [LARGE SCALE GENOMIC DNA]</scope>
    <source>
        <strain evidence="3">CGMCC 4.7289</strain>
    </source>
</reference>
<feature type="transmembrane region" description="Helical" evidence="1">
    <location>
        <begin position="74"/>
        <end position="93"/>
    </location>
</feature>
<accession>A0ABV8LIZ8</accession>
<name>A0ABV8LIZ8_9ACTN</name>
<gene>
    <name evidence="2" type="ORF">ACFOZ4_07670</name>
</gene>
<evidence type="ECO:0000313" key="2">
    <source>
        <dbReference type="EMBL" id="MFC4130478.1"/>
    </source>
</evidence>
<feature type="transmembrane region" description="Helical" evidence="1">
    <location>
        <begin position="49"/>
        <end position="68"/>
    </location>
</feature>
<keyword evidence="1" id="KW-1133">Transmembrane helix</keyword>
<protein>
    <submittedName>
        <fullName evidence="2">Uncharacterized protein</fullName>
    </submittedName>
</protein>
<evidence type="ECO:0000313" key="3">
    <source>
        <dbReference type="Proteomes" id="UP001595816"/>
    </source>
</evidence>